<dbReference type="NCBIfam" id="TIGR02532">
    <property type="entry name" value="IV_pilin_GFxxxE"/>
    <property type="match status" value="1"/>
</dbReference>
<dbReference type="Gene3D" id="3.30.700.10">
    <property type="entry name" value="Glycoprotein, Type 4 Pilin"/>
    <property type="match status" value="1"/>
</dbReference>
<comment type="similarity">
    <text evidence="9">Belongs to the GSP H family.</text>
</comment>
<dbReference type="EMBL" id="BAABRT010000030">
    <property type="protein sequence ID" value="GAA5526170.1"/>
    <property type="molecule type" value="Genomic_DNA"/>
</dbReference>
<keyword evidence="13" id="KW-1185">Reference proteome</keyword>
<evidence type="ECO:0000313" key="12">
    <source>
        <dbReference type="EMBL" id="GAA5526170.1"/>
    </source>
</evidence>
<dbReference type="Pfam" id="PF07963">
    <property type="entry name" value="N_methyl"/>
    <property type="match status" value="1"/>
</dbReference>
<comment type="subcellular location">
    <subcellularLocation>
        <location evidence="1">Cell inner membrane</location>
        <topology evidence="1">Single-pass membrane protein</topology>
    </subcellularLocation>
</comment>
<evidence type="ECO:0000256" key="10">
    <source>
        <dbReference type="ARBA" id="ARBA00030775"/>
    </source>
</evidence>
<evidence type="ECO:0000256" key="8">
    <source>
        <dbReference type="ARBA" id="ARBA00023136"/>
    </source>
</evidence>
<feature type="domain" description="General secretion pathway GspH" evidence="11">
    <location>
        <begin position="50"/>
        <end position="200"/>
    </location>
</feature>
<keyword evidence="6" id="KW-0812">Transmembrane</keyword>
<accession>A0ABP9WSV2</accession>
<evidence type="ECO:0000256" key="6">
    <source>
        <dbReference type="ARBA" id="ARBA00022692"/>
    </source>
</evidence>
<evidence type="ECO:0000256" key="1">
    <source>
        <dbReference type="ARBA" id="ARBA00004377"/>
    </source>
</evidence>
<dbReference type="InterPro" id="IPR045584">
    <property type="entry name" value="Pilin-like"/>
</dbReference>
<evidence type="ECO:0000256" key="7">
    <source>
        <dbReference type="ARBA" id="ARBA00022989"/>
    </source>
</evidence>
<keyword evidence="8" id="KW-0472">Membrane</keyword>
<organism evidence="12 13">
    <name type="scientific">Microbulbifer aestuariivivens</name>
    <dbReference type="NCBI Taxonomy" id="1908308"/>
    <lineage>
        <taxon>Bacteria</taxon>
        <taxon>Pseudomonadati</taxon>
        <taxon>Pseudomonadota</taxon>
        <taxon>Gammaproteobacteria</taxon>
        <taxon>Cellvibrionales</taxon>
        <taxon>Microbulbiferaceae</taxon>
        <taxon>Microbulbifer</taxon>
    </lineage>
</organism>
<evidence type="ECO:0000313" key="13">
    <source>
        <dbReference type="Proteomes" id="UP001408594"/>
    </source>
</evidence>
<protein>
    <recommendedName>
        <fullName evidence="2">Type II secretion system protein H</fullName>
    </recommendedName>
    <alternativeName>
        <fullName evidence="10">General secretion pathway protein H</fullName>
    </alternativeName>
</protein>
<evidence type="ECO:0000256" key="3">
    <source>
        <dbReference type="ARBA" id="ARBA00022475"/>
    </source>
</evidence>
<evidence type="ECO:0000256" key="9">
    <source>
        <dbReference type="ARBA" id="ARBA00025772"/>
    </source>
</evidence>
<dbReference type="RefSeq" id="WP_345552431.1">
    <property type="nucleotide sequence ID" value="NZ_BAABRT010000030.1"/>
</dbReference>
<keyword evidence="4" id="KW-0488">Methylation</keyword>
<sequence>MRYKPPHHSRLAGFTLLELLVTIAIASILLSTGVPSFRNFFDTLAVKGAGEQVYSHIQQARSEAISRKQPIGVHFSANGSSTWAYGLSDLNTGNSSCDPALTDPAEAQACTLVIDDGDGTVHGANGATDAGDKVLKRFTSAAHDGVRMSLANFTHASGIPKIVFEPVRGTAMDSAGGDSTGNILLVSEGGRKLLVKVSILGQVRVCSPDGSVSGYRDAAPADDTDC</sequence>
<evidence type="ECO:0000256" key="2">
    <source>
        <dbReference type="ARBA" id="ARBA00021549"/>
    </source>
</evidence>
<gene>
    <name evidence="12" type="ORF">Maes01_02765</name>
</gene>
<dbReference type="Pfam" id="PF12019">
    <property type="entry name" value="GspH"/>
    <property type="match status" value="1"/>
</dbReference>
<dbReference type="InterPro" id="IPR012902">
    <property type="entry name" value="N_methyl_site"/>
</dbReference>
<proteinExistence type="inferred from homology"/>
<evidence type="ECO:0000256" key="5">
    <source>
        <dbReference type="ARBA" id="ARBA00022519"/>
    </source>
</evidence>
<dbReference type="SUPFAM" id="SSF54523">
    <property type="entry name" value="Pili subunits"/>
    <property type="match status" value="1"/>
</dbReference>
<keyword evidence="5" id="KW-0997">Cell inner membrane</keyword>
<comment type="caution">
    <text evidence="12">The sequence shown here is derived from an EMBL/GenBank/DDBJ whole genome shotgun (WGS) entry which is preliminary data.</text>
</comment>
<keyword evidence="7" id="KW-1133">Transmembrane helix</keyword>
<name>A0ABP9WSV2_9GAMM</name>
<evidence type="ECO:0000256" key="4">
    <source>
        <dbReference type="ARBA" id="ARBA00022481"/>
    </source>
</evidence>
<evidence type="ECO:0000259" key="11">
    <source>
        <dbReference type="Pfam" id="PF12019"/>
    </source>
</evidence>
<dbReference type="Proteomes" id="UP001408594">
    <property type="component" value="Unassembled WGS sequence"/>
</dbReference>
<dbReference type="PROSITE" id="PS00409">
    <property type="entry name" value="PROKAR_NTER_METHYL"/>
    <property type="match status" value="1"/>
</dbReference>
<keyword evidence="3" id="KW-1003">Cell membrane</keyword>
<reference evidence="12 13" key="1">
    <citation type="submission" date="2024-02" db="EMBL/GenBank/DDBJ databases">
        <title>Microbulbifer aestuariivivens NBRC 112533.</title>
        <authorList>
            <person name="Ichikawa N."/>
            <person name="Katano-Makiyama Y."/>
            <person name="Hidaka K."/>
        </authorList>
    </citation>
    <scope>NUCLEOTIDE SEQUENCE [LARGE SCALE GENOMIC DNA]</scope>
    <source>
        <strain evidence="12 13">NBRC 112533</strain>
    </source>
</reference>
<dbReference type="InterPro" id="IPR022346">
    <property type="entry name" value="T2SS_GspH"/>
</dbReference>